<evidence type="ECO:0008006" key="3">
    <source>
        <dbReference type="Google" id="ProtNLM"/>
    </source>
</evidence>
<comment type="caution">
    <text evidence="1">The sequence shown here is derived from an EMBL/GenBank/DDBJ whole genome shotgun (WGS) entry which is preliminary data.</text>
</comment>
<evidence type="ECO:0000313" key="2">
    <source>
        <dbReference type="Proteomes" id="UP000267159"/>
    </source>
</evidence>
<gene>
    <name evidence="1" type="ORF">D7Y07_05790</name>
</gene>
<evidence type="ECO:0000313" key="1">
    <source>
        <dbReference type="EMBL" id="RLT80896.1"/>
    </source>
</evidence>
<organism evidence="1 2">
    <name type="scientific">Bacteroides acidifaciens</name>
    <dbReference type="NCBI Taxonomy" id="85831"/>
    <lineage>
        <taxon>Bacteria</taxon>
        <taxon>Pseudomonadati</taxon>
        <taxon>Bacteroidota</taxon>
        <taxon>Bacteroidia</taxon>
        <taxon>Bacteroidales</taxon>
        <taxon>Bacteroidaceae</taxon>
        <taxon>Bacteroides</taxon>
    </lineage>
</organism>
<dbReference type="AlphaFoldDB" id="A0A3L7Z9G7"/>
<dbReference type="EMBL" id="RAZM01000012">
    <property type="protein sequence ID" value="RLT80896.1"/>
    <property type="molecule type" value="Genomic_DNA"/>
</dbReference>
<dbReference type="RefSeq" id="WP_121765550.1">
    <property type="nucleotide sequence ID" value="NZ_RAZM01000012.1"/>
</dbReference>
<accession>A0A3L7Z9G7</accession>
<proteinExistence type="predicted"/>
<reference evidence="1 2" key="1">
    <citation type="submission" date="2018-09" db="EMBL/GenBank/DDBJ databases">
        <title>Murine metabolic-syndrome-specific gut microbial biobank.</title>
        <authorList>
            <person name="Liu C."/>
        </authorList>
    </citation>
    <scope>NUCLEOTIDE SEQUENCE [LARGE SCALE GENOMIC DNA]</scope>
    <source>
        <strain evidence="1 2">0.1X-D8-26</strain>
    </source>
</reference>
<protein>
    <recommendedName>
        <fullName evidence="3">Nucleotidyltransferase</fullName>
    </recommendedName>
</protein>
<sequence>MARTVEEIKKDMTAEFMKMEAVKSRYGLDGSKSFADCFSMASLENIIFYVFAVAVWALEKLFDLHRADVDARIEQLEPHTLRWYVSKAKAYMQGQKLVTDCDYYDTEGMTEQDIAAAKVVKYAVATESNTVVYIKVAREVDGKPTALTAGQLEGLTSYMNEIKDAGVSVQLRNEPADQMRISLLIYYDPTLLIIDANGNGSQNGKDPVRETTKQVIENLPFNGMFRKSDLMAALQALPCVEVADIKSVKVKPRNGAEWQTVEGYDRPFSGYYSIDALTVDYQPYNAIE</sequence>
<name>A0A3L7Z9G7_9BACE</name>
<dbReference type="Proteomes" id="UP000267159">
    <property type="component" value="Unassembled WGS sequence"/>
</dbReference>